<gene>
    <name evidence="1" type="ORF">AFUS01_LOCUS22183</name>
</gene>
<reference evidence="1" key="1">
    <citation type="submission" date="2021-06" db="EMBL/GenBank/DDBJ databases">
        <authorList>
            <person name="Hodson N. C."/>
            <person name="Mongue J. A."/>
            <person name="Jaron S. K."/>
        </authorList>
    </citation>
    <scope>NUCLEOTIDE SEQUENCE</scope>
</reference>
<proteinExistence type="predicted"/>
<comment type="caution">
    <text evidence="1">The sequence shown here is derived from an EMBL/GenBank/DDBJ whole genome shotgun (WGS) entry which is preliminary data.</text>
</comment>
<organism evidence="1 2">
    <name type="scientific">Allacma fusca</name>
    <dbReference type="NCBI Taxonomy" id="39272"/>
    <lineage>
        <taxon>Eukaryota</taxon>
        <taxon>Metazoa</taxon>
        <taxon>Ecdysozoa</taxon>
        <taxon>Arthropoda</taxon>
        <taxon>Hexapoda</taxon>
        <taxon>Collembola</taxon>
        <taxon>Symphypleona</taxon>
        <taxon>Sminthuridae</taxon>
        <taxon>Allacma</taxon>
    </lineage>
</organism>
<feature type="non-terminal residue" evidence="1">
    <location>
        <position position="1"/>
    </location>
</feature>
<keyword evidence="2" id="KW-1185">Reference proteome</keyword>
<dbReference type="AlphaFoldDB" id="A0A8J2P6H0"/>
<accession>A0A8J2P6H0</accession>
<name>A0A8J2P6H0_9HEXA</name>
<evidence type="ECO:0000313" key="2">
    <source>
        <dbReference type="Proteomes" id="UP000708208"/>
    </source>
</evidence>
<protein>
    <submittedName>
        <fullName evidence="1">Uncharacterized protein</fullName>
    </submittedName>
</protein>
<feature type="non-terminal residue" evidence="1">
    <location>
        <position position="21"/>
    </location>
</feature>
<evidence type="ECO:0000313" key="1">
    <source>
        <dbReference type="EMBL" id="CAG7733760.1"/>
    </source>
</evidence>
<dbReference type="Proteomes" id="UP000708208">
    <property type="component" value="Unassembled WGS sequence"/>
</dbReference>
<dbReference type="EMBL" id="CAJVCH010255514">
    <property type="protein sequence ID" value="CAG7733760.1"/>
    <property type="molecule type" value="Genomic_DNA"/>
</dbReference>
<sequence>EDGKCLNKYQLCDGRDDCVGG</sequence>